<organism evidence="2 3">
    <name type="scientific">Ornithinimicrobium cerasi</name>
    <dbReference type="NCBI Taxonomy" id="2248773"/>
    <lineage>
        <taxon>Bacteria</taxon>
        <taxon>Bacillati</taxon>
        <taxon>Actinomycetota</taxon>
        <taxon>Actinomycetes</taxon>
        <taxon>Micrococcales</taxon>
        <taxon>Ornithinimicrobiaceae</taxon>
        <taxon>Ornithinimicrobium</taxon>
    </lineage>
</organism>
<name>A0A285VQJ5_9MICO</name>
<dbReference type="InterPro" id="IPR000792">
    <property type="entry name" value="Tscrpt_reg_LuxR_C"/>
</dbReference>
<dbReference type="GO" id="GO:0006355">
    <property type="term" value="P:regulation of DNA-templated transcription"/>
    <property type="evidence" value="ECO:0007669"/>
    <property type="project" value="InterPro"/>
</dbReference>
<dbReference type="Proteomes" id="UP000219688">
    <property type="component" value="Unassembled WGS sequence"/>
</dbReference>
<evidence type="ECO:0000313" key="2">
    <source>
        <dbReference type="EMBL" id="SOC56223.1"/>
    </source>
</evidence>
<dbReference type="SMART" id="SM00421">
    <property type="entry name" value="HTH_LUXR"/>
    <property type="match status" value="1"/>
</dbReference>
<dbReference type="InterPro" id="IPR016032">
    <property type="entry name" value="Sig_transdc_resp-reg_C-effctor"/>
</dbReference>
<accession>A0A285VQJ5</accession>
<gene>
    <name evidence="2" type="ORF">SAMN05421879_10726</name>
</gene>
<reference evidence="3" key="1">
    <citation type="submission" date="2017-08" db="EMBL/GenBank/DDBJ databases">
        <authorList>
            <person name="Varghese N."/>
            <person name="Submissions S."/>
        </authorList>
    </citation>
    <scope>NUCLEOTIDE SEQUENCE [LARGE SCALE GENOMIC DNA]</scope>
    <source>
        <strain evidence="3">USBA17B2</strain>
    </source>
</reference>
<evidence type="ECO:0000313" key="3">
    <source>
        <dbReference type="Proteomes" id="UP000219688"/>
    </source>
</evidence>
<keyword evidence="3" id="KW-1185">Reference proteome</keyword>
<dbReference type="EMBL" id="OBQK01000007">
    <property type="protein sequence ID" value="SOC56223.1"/>
    <property type="molecule type" value="Genomic_DNA"/>
</dbReference>
<dbReference type="SUPFAM" id="SSF46894">
    <property type="entry name" value="C-terminal effector domain of the bipartite response regulators"/>
    <property type="match status" value="1"/>
</dbReference>
<dbReference type="InterPro" id="IPR036388">
    <property type="entry name" value="WH-like_DNA-bd_sf"/>
</dbReference>
<proteinExistence type="predicted"/>
<feature type="domain" description="HTH luxR-type" evidence="1">
    <location>
        <begin position="253"/>
        <end position="310"/>
    </location>
</feature>
<dbReference type="Gene3D" id="1.10.10.10">
    <property type="entry name" value="Winged helix-like DNA-binding domain superfamily/Winged helix DNA-binding domain"/>
    <property type="match status" value="1"/>
</dbReference>
<dbReference type="GO" id="GO:0003677">
    <property type="term" value="F:DNA binding"/>
    <property type="evidence" value="ECO:0007669"/>
    <property type="project" value="InterPro"/>
</dbReference>
<sequence length="321" mass="35961">MLEGEPEQLYRHLLRSSTSSLDDHAGVLGWTLRRAERVFSDLERMRLVGVSPDGTVRVDDPRATVGRLLDSEEAELDARRLQLLGLRRALESFEFDYRRGLQLSGPRLPLFEQVPPSQAPSVVDHLFRTSHGDVLQVAGQVEAGPGHDEGVRRQFEDVVASGRVVRTIFPLSMLEDPHWHAFAERRAAAGERQRYLPDDAIRVEFGVWGRSGVLLDEGGGPDGDFLLLRTGPVVEVFVTLFEELWRRAEPVLSRDAAARDRKLLELLALGFKDEALARQLGLSLRTVRRRIAALMEEHGVDTRFQLGLAVAGRGLLGNDRR</sequence>
<protein>
    <recommendedName>
        <fullName evidence="1">HTH luxR-type domain-containing protein</fullName>
    </recommendedName>
</protein>
<evidence type="ECO:0000259" key="1">
    <source>
        <dbReference type="SMART" id="SM00421"/>
    </source>
</evidence>
<dbReference type="AlphaFoldDB" id="A0A285VQJ5"/>